<keyword evidence="3" id="KW-1185">Reference proteome</keyword>
<name>A0A834X5X1_9FABA</name>
<evidence type="ECO:0000313" key="2">
    <source>
        <dbReference type="EMBL" id="KAF7839258.1"/>
    </source>
</evidence>
<evidence type="ECO:0000313" key="3">
    <source>
        <dbReference type="Proteomes" id="UP000634136"/>
    </source>
</evidence>
<gene>
    <name evidence="2" type="ORF">G2W53_007740</name>
</gene>
<comment type="caution">
    <text evidence="2">The sequence shown here is derived from an EMBL/GenBank/DDBJ whole genome shotgun (WGS) entry which is preliminary data.</text>
</comment>
<dbReference type="Proteomes" id="UP000634136">
    <property type="component" value="Unassembled WGS sequence"/>
</dbReference>
<evidence type="ECO:0000256" key="1">
    <source>
        <dbReference type="SAM" id="MobiDB-lite"/>
    </source>
</evidence>
<accession>A0A834X5X1</accession>
<protein>
    <submittedName>
        <fullName evidence="2">Uncharacterized protein</fullName>
    </submittedName>
</protein>
<sequence>MEENLAAAQQNRSATGFRKSEKERKAAFIWVYLRKGRVGFRKRVS</sequence>
<dbReference type="EMBL" id="JAAIUW010000003">
    <property type="protein sequence ID" value="KAF7839258.1"/>
    <property type="molecule type" value="Genomic_DNA"/>
</dbReference>
<proteinExistence type="predicted"/>
<feature type="region of interest" description="Disordered" evidence="1">
    <location>
        <begin position="1"/>
        <end position="20"/>
    </location>
</feature>
<dbReference type="AlphaFoldDB" id="A0A834X5X1"/>
<reference evidence="2" key="1">
    <citation type="submission" date="2020-09" db="EMBL/GenBank/DDBJ databases">
        <title>Genome-Enabled Discovery of Anthraquinone Biosynthesis in Senna tora.</title>
        <authorList>
            <person name="Kang S.-H."/>
            <person name="Pandey R.P."/>
            <person name="Lee C.-M."/>
            <person name="Sim J.-S."/>
            <person name="Jeong J.-T."/>
            <person name="Choi B.-S."/>
            <person name="Jung M."/>
            <person name="Ginzburg D."/>
            <person name="Zhao K."/>
            <person name="Won S.Y."/>
            <person name="Oh T.-J."/>
            <person name="Yu Y."/>
            <person name="Kim N.-H."/>
            <person name="Lee O.R."/>
            <person name="Lee T.-H."/>
            <person name="Bashyal P."/>
            <person name="Kim T.-S."/>
            <person name="Lee W.-H."/>
            <person name="Kawkins C."/>
            <person name="Kim C.-K."/>
            <person name="Kim J.S."/>
            <person name="Ahn B.O."/>
            <person name="Rhee S.Y."/>
            <person name="Sohng J.K."/>
        </authorList>
    </citation>
    <scope>NUCLEOTIDE SEQUENCE</scope>
    <source>
        <tissue evidence="2">Leaf</tissue>
    </source>
</reference>
<organism evidence="2 3">
    <name type="scientific">Senna tora</name>
    <dbReference type="NCBI Taxonomy" id="362788"/>
    <lineage>
        <taxon>Eukaryota</taxon>
        <taxon>Viridiplantae</taxon>
        <taxon>Streptophyta</taxon>
        <taxon>Embryophyta</taxon>
        <taxon>Tracheophyta</taxon>
        <taxon>Spermatophyta</taxon>
        <taxon>Magnoliopsida</taxon>
        <taxon>eudicotyledons</taxon>
        <taxon>Gunneridae</taxon>
        <taxon>Pentapetalae</taxon>
        <taxon>rosids</taxon>
        <taxon>fabids</taxon>
        <taxon>Fabales</taxon>
        <taxon>Fabaceae</taxon>
        <taxon>Caesalpinioideae</taxon>
        <taxon>Cassia clade</taxon>
        <taxon>Senna</taxon>
    </lineage>
</organism>